<evidence type="ECO:0000256" key="1">
    <source>
        <dbReference type="SAM" id="Coils"/>
    </source>
</evidence>
<dbReference type="Proteomes" id="UP000054279">
    <property type="component" value="Unassembled WGS sequence"/>
</dbReference>
<dbReference type="EMBL" id="KN837473">
    <property type="protein sequence ID" value="KIJ24599.1"/>
    <property type="molecule type" value="Genomic_DNA"/>
</dbReference>
<name>A0A0C9TRT4_SPHS4</name>
<organism evidence="2 3">
    <name type="scientific">Sphaerobolus stellatus (strain SS14)</name>
    <dbReference type="NCBI Taxonomy" id="990650"/>
    <lineage>
        <taxon>Eukaryota</taxon>
        <taxon>Fungi</taxon>
        <taxon>Dikarya</taxon>
        <taxon>Basidiomycota</taxon>
        <taxon>Agaricomycotina</taxon>
        <taxon>Agaricomycetes</taxon>
        <taxon>Phallomycetidae</taxon>
        <taxon>Geastrales</taxon>
        <taxon>Sphaerobolaceae</taxon>
        <taxon>Sphaerobolus</taxon>
    </lineage>
</organism>
<dbReference type="HOGENOM" id="CLU_2887283_0_0_1"/>
<keyword evidence="1" id="KW-0175">Coiled coil</keyword>
<dbReference type="OrthoDB" id="3263016at2759"/>
<reference evidence="2 3" key="1">
    <citation type="submission" date="2014-06" db="EMBL/GenBank/DDBJ databases">
        <title>Evolutionary Origins and Diversification of the Mycorrhizal Mutualists.</title>
        <authorList>
            <consortium name="DOE Joint Genome Institute"/>
            <consortium name="Mycorrhizal Genomics Consortium"/>
            <person name="Kohler A."/>
            <person name="Kuo A."/>
            <person name="Nagy L.G."/>
            <person name="Floudas D."/>
            <person name="Copeland A."/>
            <person name="Barry K.W."/>
            <person name="Cichocki N."/>
            <person name="Veneault-Fourrey C."/>
            <person name="LaButti K."/>
            <person name="Lindquist E.A."/>
            <person name="Lipzen A."/>
            <person name="Lundell T."/>
            <person name="Morin E."/>
            <person name="Murat C."/>
            <person name="Riley R."/>
            <person name="Ohm R."/>
            <person name="Sun H."/>
            <person name="Tunlid A."/>
            <person name="Henrissat B."/>
            <person name="Grigoriev I.V."/>
            <person name="Hibbett D.S."/>
            <person name="Martin F."/>
        </authorList>
    </citation>
    <scope>NUCLEOTIDE SEQUENCE [LARGE SCALE GENOMIC DNA]</scope>
    <source>
        <strain evidence="2 3">SS14</strain>
    </source>
</reference>
<sequence length="63" mass="7534">MDVLSDLEFFRQDNANLLKEVQSLRSQAALLRERTQELERNLRERVDDKKPEKANVREFRFAA</sequence>
<proteinExistence type="predicted"/>
<feature type="coiled-coil region" evidence="1">
    <location>
        <begin position="7"/>
        <end position="41"/>
    </location>
</feature>
<evidence type="ECO:0000313" key="2">
    <source>
        <dbReference type="EMBL" id="KIJ24599.1"/>
    </source>
</evidence>
<keyword evidence="3" id="KW-1185">Reference proteome</keyword>
<dbReference type="AlphaFoldDB" id="A0A0C9TRT4"/>
<gene>
    <name evidence="2" type="ORF">M422DRAFT_274576</name>
</gene>
<accession>A0A0C9TRT4</accession>
<evidence type="ECO:0000313" key="3">
    <source>
        <dbReference type="Proteomes" id="UP000054279"/>
    </source>
</evidence>
<protein>
    <submittedName>
        <fullName evidence="2">Unplaced genomic scaffold SPHSTscaffold_398, whole genome shotgun sequence</fullName>
    </submittedName>
</protein>